<dbReference type="GO" id="GO:0052621">
    <property type="term" value="F:diguanylate cyclase activity"/>
    <property type="evidence" value="ECO:0007669"/>
    <property type="project" value="TreeGrafter"/>
</dbReference>
<dbReference type="InterPro" id="IPR029787">
    <property type="entry name" value="Nucleotide_cyclase"/>
</dbReference>
<evidence type="ECO:0000259" key="2">
    <source>
        <dbReference type="PROSITE" id="PS50887"/>
    </source>
</evidence>
<dbReference type="AlphaFoldDB" id="A0A099I7F9"/>
<evidence type="ECO:0000256" key="1">
    <source>
        <dbReference type="SAM" id="Phobius"/>
    </source>
</evidence>
<dbReference type="RefSeq" id="WP_044905037.1">
    <property type="nucleotide sequence ID" value="NZ_JQIF01000039.1"/>
</dbReference>
<dbReference type="InterPro" id="IPR043128">
    <property type="entry name" value="Rev_trsase/Diguanyl_cyclase"/>
</dbReference>
<dbReference type="NCBIfam" id="TIGR00254">
    <property type="entry name" value="GGDEF"/>
    <property type="match status" value="1"/>
</dbReference>
<feature type="domain" description="GGDEF" evidence="2">
    <location>
        <begin position="385"/>
        <end position="518"/>
    </location>
</feature>
<dbReference type="SUPFAM" id="SSF55073">
    <property type="entry name" value="Nucleotide cyclase"/>
    <property type="match status" value="1"/>
</dbReference>
<dbReference type="Gene3D" id="3.30.70.270">
    <property type="match status" value="1"/>
</dbReference>
<keyword evidence="1" id="KW-1133">Transmembrane helix</keyword>
<dbReference type="EMBL" id="JQIF01000039">
    <property type="protein sequence ID" value="KGJ53486.1"/>
    <property type="molecule type" value="Genomic_DNA"/>
</dbReference>
<gene>
    <name evidence="3" type="ORF">CIAN88_08670</name>
</gene>
<dbReference type="InterPro" id="IPR000160">
    <property type="entry name" value="GGDEF_dom"/>
</dbReference>
<name>A0A099I7F9_CLOIN</name>
<dbReference type="InterPro" id="IPR050469">
    <property type="entry name" value="Diguanylate_Cyclase"/>
</dbReference>
<dbReference type="Proteomes" id="UP000030008">
    <property type="component" value="Unassembled WGS sequence"/>
</dbReference>
<dbReference type="PROSITE" id="PS50887">
    <property type="entry name" value="GGDEF"/>
    <property type="match status" value="1"/>
</dbReference>
<dbReference type="Gene3D" id="3.30.450.20">
    <property type="entry name" value="PAS domain"/>
    <property type="match status" value="1"/>
</dbReference>
<protein>
    <submittedName>
        <fullName evidence="3">Diguanylate cyclase</fullName>
    </submittedName>
</protein>
<proteinExistence type="predicted"/>
<comment type="caution">
    <text evidence="3">The sequence shown here is derived from an EMBL/GenBank/DDBJ whole genome shotgun (WGS) entry which is preliminary data.</text>
</comment>
<feature type="transmembrane region" description="Helical" evidence="1">
    <location>
        <begin position="288"/>
        <end position="310"/>
    </location>
</feature>
<keyword evidence="1" id="KW-0472">Membrane</keyword>
<reference evidence="3 4" key="1">
    <citation type="submission" date="2014-08" db="EMBL/GenBank/DDBJ databases">
        <title>Clostridium innocuum, an unnegligible vancomycin-resistant pathogen causing extra-intestinal infections.</title>
        <authorList>
            <person name="Feng Y."/>
            <person name="Chiu C.-H."/>
        </authorList>
    </citation>
    <scope>NUCLEOTIDE SEQUENCE [LARGE SCALE GENOMIC DNA]</scope>
    <source>
        <strain evidence="3 4">AN88</strain>
    </source>
</reference>
<dbReference type="CDD" id="cd01949">
    <property type="entry name" value="GGDEF"/>
    <property type="match status" value="1"/>
</dbReference>
<evidence type="ECO:0000313" key="3">
    <source>
        <dbReference type="EMBL" id="KGJ53486.1"/>
    </source>
</evidence>
<dbReference type="SMART" id="SM00267">
    <property type="entry name" value="GGDEF"/>
    <property type="match status" value="1"/>
</dbReference>
<sequence length="521" mass="58140">MHKIKRKVQQKQESRILPFTPVRTYFLLFLMLYLLLVICAGSLLTIRSMKQSAQAAQQSAAAQISQRIDESLKLLNSLAALPEFYDPSVKWEEKVEKLDSINTQFGYMFICYVDEDIQVYTLGEEPASLAAREHMQKLYATKQPIVTDSFVAGADGVTLNYTVAVPLLQDGVMTGSLFCSIYFDDTVELLKKAASANQSEAVLIGSKGQIMSSTNGLSYGSSYVDQLQDVRMYSMTTDTLETKLLARESGAFYSREDGNLMYTAYGPVKNTNWDILITIDFFRLFSAMLPHLLLIAAITAAITLSLYLLVRAYSRQQKANMESMVAAVHRMERKLYKNSIPEQVDYDDLLQMSSTGLRDGLTGVVTRTVFLSRMQKLLESGEYGSCMTLCFVDLDDLKTLNDTHGHQAGDSALRKIGSILREYEMKYEGIVGRYGGDEFILVLNDVDTAQEVHGVLSELVEKLNFSIAVSQKAVAVHCSIGACIWNKTDSLDVLIAKADKALYDVKRHGKKAYSLFLKGES</sequence>
<dbReference type="PANTHER" id="PTHR45138">
    <property type="entry name" value="REGULATORY COMPONENTS OF SENSORY TRANSDUCTION SYSTEM"/>
    <property type="match status" value="1"/>
</dbReference>
<dbReference type="Pfam" id="PF00990">
    <property type="entry name" value="GGDEF"/>
    <property type="match status" value="1"/>
</dbReference>
<feature type="transmembrane region" description="Helical" evidence="1">
    <location>
        <begin position="21"/>
        <end position="44"/>
    </location>
</feature>
<keyword evidence="1" id="KW-0812">Transmembrane</keyword>
<accession>A0A099I7F9</accession>
<evidence type="ECO:0000313" key="4">
    <source>
        <dbReference type="Proteomes" id="UP000030008"/>
    </source>
</evidence>
<dbReference type="PANTHER" id="PTHR45138:SF9">
    <property type="entry name" value="DIGUANYLATE CYCLASE DGCM-RELATED"/>
    <property type="match status" value="1"/>
</dbReference>
<organism evidence="3 4">
    <name type="scientific">Clostridium innocuum</name>
    <dbReference type="NCBI Taxonomy" id="1522"/>
    <lineage>
        <taxon>Bacteria</taxon>
        <taxon>Bacillati</taxon>
        <taxon>Bacillota</taxon>
        <taxon>Clostridia</taxon>
        <taxon>Eubacteriales</taxon>
        <taxon>Clostridiaceae</taxon>
        <taxon>Clostridium</taxon>
    </lineage>
</organism>